<dbReference type="Proteomes" id="UP001296873">
    <property type="component" value="Unassembled WGS sequence"/>
</dbReference>
<organism evidence="3 4">
    <name type="scientific">Rhodovibrio sodomensis</name>
    <dbReference type="NCBI Taxonomy" id="1088"/>
    <lineage>
        <taxon>Bacteria</taxon>
        <taxon>Pseudomonadati</taxon>
        <taxon>Pseudomonadota</taxon>
        <taxon>Alphaproteobacteria</taxon>
        <taxon>Rhodospirillales</taxon>
        <taxon>Rhodovibrionaceae</taxon>
        <taxon>Rhodovibrio</taxon>
    </lineage>
</organism>
<dbReference type="InterPro" id="IPR013974">
    <property type="entry name" value="SAF"/>
</dbReference>
<keyword evidence="4" id="KW-1185">Reference proteome</keyword>
<dbReference type="SMART" id="SM00858">
    <property type="entry name" value="SAF"/>
    <property type="match status" value="1"/>
</dbReference>
<keyword evidence="1" id="KW-0732">Signal</keyword>
<dbReference type="Pfam" id="PF08666">
    <property type="entry name" value="SAF"/>
    <property type="match status" value="1"/>
</dbReference>
<reference evidence="3 4" key="1">
    <citation type="journal article" date="2020" name="Microorganisms">
        <title>Osmotic Adaptation and Compatible Solute Biosynthesis of Phototrophic Bacteria as Revealed from Genome Analyses.</title>
        <authorList>
            <person name="Imhoff J.F."/>
            <person name="Rahn T."/>
            <person name="Kunzel S."/>
            <person name="Keller A."/>
            <person name="Neulinger S.C."/>
        </authorList>
    </citation>
    <scope>NUCLEOTIDE SEQUENCE [LARGE SCALE GENOMIC DNA]</scope>
    <source>
        <strain evidence="3 4">DSM 9895</strain>
    </source>
</reference>
<dbReference type="EMBL" id="NRRL01000002">
    <property type="protein sequence ID" value="MBK1666801.1"/>
    <property type="molecule type" value="Genomic_DNA"/>
</dbReference>
<evidence type="ECO:0000256" key="1">
    <source>
        <dbReference type="SAM" id="SignalP"/>
    </source>
</evidence>
<dbReference type="RefSeq" id="WP_200338860.1">
    <property type="nucleotide sequence ID" value="NZ_NRRL01000002.1"/>
</dbReference>
<sequence length="292" mass="30663">MRPRVLVLTALSLTIAGGAAVMTNNWLQQQQGRTTQAAAAPAPIEAPREPKILVADGALTAGTILKPDHLRWQAWPEDGVLDVYVVDTAARDAAAENGRDALIGAVVRASMVDGEPITDKRVVRPGDRGFLAAMLAPGHRALSVPVNAASGISGLIFPGDRVDVILSHSIKNDRDAGGRSERTASETVLSDIRVLALDQRTDGVDGERVVAKTATLEVAPKEAETLSLAQRLGDLSLSLRPLARNGDPEAPAGPTFTTATEISRVMSAPRNTRGPTVVVVRGSEMTGVEIGE</sequence>
<dbReference type="CDD" id="cd11614">
    <property type="entry name" value="SAF_CpaB_FlgA_like"/>
    <property type="match status" value="1"/>
</dbReference>
<evidence type="ECO:0000313" key="3">
    <source>
        <dbReference type="EMBL" id="MBK1666801.1"/>
    </source>
</evidence>
<gene>
    <name evidence="3" type="primary">cpaB</name>
    <name evidence="3" type="ORF">CKO28_01925</name>
</gene>
<accession>A0ABS1DA80</accession>
<name>A0ABS1DA80_9PROT</name>
<protein>
    <submittedName>
        <fullName evidence="3">Flp pilus assembly protein CpaB</fullName>
    </submittedName>
</protein>
<evidence type="ECO:0000259" key="2">
    <source>
        <dbReference type="SMART" id="SM00858"/>
    </source>
</evidence>
<comment type="caution">
    <text evidence="3">The sequence shown here is derived from an EMBL/GenBank/DDBJ whole genome shotgun (WGS) entry which is preliminary data.</text>
</comment>
<feature type="signal peptide" evidence="1">
    <location>
        <begin position="1"/>
        <end position="19"/>
    </location>
</feature>
<dbReference type="NCBIfam" id="TIGR03177">
    <property type="entry name" value="pilus_cpaB"/>
    <property type="match status" value="1"/>
</dbReference>
<proteinExistence type="predicted"/>
<dbReference type="InterPro" id="IPR017592">
    <property type="entry name" value="Pilus_assmbl_Flp-typ_CpaB"/>
</dbReference>
<feature type="chain" id="PRO_5047407159" evidence="1">
    <location>
        <begin position="20"/>
        <end position="292"/>
    </location>
</feature>
<feature type="domain" description="SAF" evidence="2">
    <location>
        <begin position="50"/>
        <end position="123"/>
    </location>
</feature>
<dbReference type="InterPro" id="IPR031571">
    <property type="entry name" value="RcpC_dom"/>
</dbReference>
<dbReference type="Pfam" id="PF16976">
    <property type="entry name" value="RcpC"/>
    <property type="match status" value="1"/>
</dbReference>
<evidence type="ECO:0000313" key="4">
    <source>
        <dbReference type="Proteomes" id="UP001296873"/>
    </source>
</evidence>